<reference evidence="3" key="1">
    <citation type="journal article" date="2019" name="Int. J. Syst. Evol. Microbiol.">
        <title>The Global Catalogue of Microorganisms (GCM) 10K type strain sequencing project: providing services to taxonomists for standard genome sequencing and annotation.</title>
        <authorList>
            <consortium name="The Broad Institute Genomics Platform"/>
            <consortium name="The Broad Institute Genome Sequencing Center for Infectious Disease"/>
            <person name="Wu L."/>
            <person name="Ma J."/>
        </authorList>
    </citation>
    <scope>NUCLEOTIDE SEQUENCE [LARGE SCALE GENOMIC DNA]</scope>
    <source>
        <strain evidence="3">JCM 17728</strain>
    </source>
</reference>
<evidence type="ECO:0000256" key="1">
    <source>
        <dbReference type="SAM" id="SignalP"/>
    </source>
</evidence>
<evidence type="ECO:0000313" key="3">
    <source>
        <dbReference type="Proteomes" id="UP001501011"/>
    </source>
</evidence>
<feature type="chain" id="PRO_5046180805" description="Nucleoside-binding protein" evidence="1">
    <location>
        <begin position="20"/>
        <end position="239"/>
    </location>
</feature>
<evidence type="ECO:0000313" key="2">
    <source>
        <dbReference type="EMBL" id="GAA4354843.1"/>
    </source>
</evidence>
<dbReference type="Proteomes" id="UP001501011">
    <property type="component" value="Unassembled WGS sequence"/>
</dbReference>
<dbReference type="EMBL" id="BAABFV010000001">
    <property type="protein sequence ID" value="GAA4354843.1"/>
    <property type="molecule type" value="Genomic_DNA"/>
</dbReference>
<feature type="signal peptide" evidence="1">
    <location>
        <begin position="1"/>
        <end position="19"/>
    </location>
</feature>
<evidence type="ECO:0008006" key="4">
    <source>
        <dbReference type="Google" id="ProtNLM"/>
    </source>
</evidence>
<dbReference type="RefSeq" id="WP_345291273.1">
    <property type="nucleotide sequence ID" value="NZ_BAABFV010000001.1"/>
</dbReference>
<gene>
    <name evidence="2" type="ORF">GCM10023151_01290</name>
</gene>
<proteinExistence type="predicted"/>
<sequence>MNKLLVFTTLMLGALTTQAANSSQKAKGFIDINIYPYLTDVTNDSVFTINLGANLSDNLSYFSLNNFYNQGDKHYINDLDGFYTEQNLRWKFKGTPFDATVQANFRTGQDNDRHRLGLRWRLNDTSALEDFFSSIHLKYAINFHLIQFDNDPNHVWQMEHAYFMKFPYLSDKLYLSGFIDHTFNETTAPVIPNNPVVSETQLGYQLTENFYLVAEWRINQYRRTDVNNTAIGLQYKVVF</sequence>
<keyword evidence="3" id="KW-1185">Reference proteome</keyword>
<name>A0ABP8IAI4_9GAMM</name>
<organism evidence="2 3">
    <name type="scientific">Kangiella marina</name>
    <dbReference type="NCBI Taxonomy" id="1079178"/>
    <lineage>
        <taxon>Bacteria</taxon>
        <taxon>Pseudomonadati</taxon>
        <taxon>Pseudomonadota</taxon>
        <taxon>Gammaproteobacteria</taxon>
        <taxon>Kangiellales</taxon>
        <taxon>Kangiellaceae</taxon>
        <taxon>Kangiella</taxon>
    </lineage>
</organism>
<comment type="caution">
    <text evidence="2">The sequence shown here is derived from an EMBL/GenBank/DDBJ whole genome shotgun (WGS) entry which is preliminary data.</text>
</comment>
<accession>A0ABP8IAI4</accession>
<keyword evidence="1" id="KW-0732">Signal</keyword>
<protein>
    <recommendedName>
        <fullName evidence="4">Nucleoside-binding protein</fullName>
    </recommendedName>
</protein>